<evidence type="ECO:0000256" key="1">
    <source>
        <dbReference type="ARBA" id="ARBA00001966"/>
    </source>
</evidence>
<comment type="cofactor">
    <cofactor evidence="1">
        <name>[4Fe-4S] cluster</name>
        <dbReference type="ChEBI" id="CHEBI:49883"/>
    </cofactor>
</comment>
<dbReference type="InterPro" id="IPR012838">
    <property type="entry name" value="PFL1_activating"/>
</dbReference>
<evidence type="ECO:0000256" key="9">
    <source>
        <dbReference type="SAM" id="MobiDB-lite"/>
    </source>
</evidence>
<dbReference type="PANTHER" id="PTHR30352:SF5">
    <property type="entry name" value="PYRUVATE FORMATE-LYASE 1-ACTIVATING ENZYME"/>
    <property type="match status" value="1"/>
</dbReference>
<evidence type="ECO:0000313" key="12">
    <source>
        <dbReference type="EMBL" id="CAD8649479.1"/>
    </source>
</evidence>
<dbReference type="SFLD" id="SFLDS00029">
    <property type="entry name" value="Radical_SAM"/>
    <property type="match status" value="1"/>
</dbReference>
<dbReference type="EMBL" id="HBFA01002182">
    <property type="protein sequence ID" value="CAD8649479.1"/>
    <property type="molecule type" value="Transcribed_RNA"/>
</dbReference>
<sequence>MGMLPSFDSLREPRTAITVTVVAGAAVVSGVLVYKRWQKQTTLLPSAQGLPEPTTRPRRPSLKFPEDDPGDKIIRLRSGSVVRTGSLGNQLGCGDCKDVNGCTAHSAKPDLPSRLAPTTSMEGSSVVFPKCVACNDGDLEDVAAQTNHETLCATSDQIPEVFGRIHSMESFSAVDGHGIRTVIFLQGCQRRCVFCSNPDTWKKGKNDGKEMSSKTIAKQLKRFLPYMKSSGGGVTCSGGEPMMQAKFVAAIFQEAHALGVNTVIDTAGWGNQEDYDTVLPHTDRVMLCVKAMDPVRYKKICGGTPQKNLLQFFDAICARKVGLWIRLVLIAGETDNEEELKATVEFGMKHPDFHGIEVLPYHRLGIYKWEQLGIKYPMGDTPAMSEDRVRWALDYLEKITTNTQVKVIR</sequence>
<evidence type="ECO:0000256" key="2">
    <source>
        <dbReference type="ARBA" id="ARBA00009777"/>
    </source>
</evidence>
<dbReference type="AlphaFoldDB" id="A0A6T7UU40"/>
<keyword evidence="10" id="KW-1133">Transmembrane helix</keyword>
<keyword evidence="4" id="KW-0949">S-adenosyl-L-methionine</keyword>
<evidence type="ECO:0000256" key="4">
    <source>
        <dbReference type="ARBA" id="ARBA00022691"/>
    </source>
</evidence>
<comment type="similarity">
    <text evidence="2">Belongs to the organic radical-activating enzymes family.</text>
</comment>
<dbReference type="GO" id="GO:0051539">
    <property type="term" value="F:4 iron, 4 sulfur cluster binding"/>
    <property type="evidence" value="ECO:0007669"/>
    <property type="project" value="UniProtKB-KW"/>
</dbReference>
<name>A0A6T7UU40_9CHLO</name>
<keyword evidence="6" id="KW-0560">Oxidoreductase</keyword>
<dbReference type="NCBIfam" id="TIGR02493">
    <property type="entry name" value="PFLA"/>
    <property type="match status" value="1"/>
</dbReference>
<dbReference type="InterPro" id="IPR058240">
    <property type="entry name" value="rSAM_sf"/>
</dbReference>
<evidence type="ECO:0000256" key="3">
    <source>
        <dbReference type="ARBA" id="ARBA00022485"/>
    </source>
</evidence>
<keyword evidence="10" id="KW-0812">Transmembrane</keyword>
<dbReference type="InterPro" id="IPR013785">
    <property type="entry name" value="Aldolase_TIM"/>
</dbReference>
<accession>A0A6T7UU40</accession>
<feature type="transmembrane region" description="Helical" evidence="10">
    <location>
        <begin position="15"/>
        <end position="34"/>
    </location>
</feature>
<dbReference type="EMBL" id="HBFA01002183">
    <property type="protein sequence ID" value="CAD8649481.1"/>
    <property type="molecule type" value="Transcribed_RNA"/>
</dbReference>
<evidence type="ECO:0000256" key="10">
    <source>
        <dbReference type="SAM" id="Phobius"/>
    </source>
</evidence>
<proteinExistence type="inferred from homology"/>
<dbReference type="GO" id="GO:0043365">
    <property type="term" value="F:[formate-C-acetyltransferase]-activating enzyme activity"/>
    <property type="evidence" value="ECO:0007669"/>
    <property type="project" value="InterPro"/>
</dbReference>
<dbReference type="SFLD" id="SFLDG01066">
    <property type="entry name" value="organic_radical-activating_enz"/>
    <property type="match status" value="1"/>
</dbReference>
<keyword evidence="5" id="KW-0479">Metal-binding</keyword>
<evidence type="ECO:0000256" key="5">
    <source>
        <dbReference type="ARBA" id="ARBA00022723"/>
    </source>
</evidence>
<evidence type="ECO:0000256" key="7">
    <source>
        <dbReference type="ARBA" id="ARBA00023004"/>
    </source>
</evidence>
<reference evidence="12" key="1">
    <citation type="submission" date="2021-01" db="EMBL/GenBank/DDBJ databases">
        <authorList>
            <person name="Corre E."/>
            <person name="Pelletier E."/>
            <person name="Niang G."/>
            <person name="Scheremetjew M."/>
            <person name="Finn R."/>
            <person name="Kale V."/>
            <person name="Holt S."/>
            <person name="Cochrane G."/>
            <person name="Meng A."/>
            <person name="Brown T."/>
            <person name="Cohen L."/>
        </authorList>
    </citation>
    <scope>NUCLEOTIDE SEQUENCE</scope>
    <source>
        <strain evidence="12">CCMP722</strain>
    </source>
</reference>
<evidence type="ECO:0000313" key="13">
    <source>
        <dbReference type="EMBL" id="CAD8649481.1"/>
    </source>
</evidence>
<dbReference type="PANTHER" id="PTHR30352">
    <property type="entry name" value="PYRUVATE FORMATE-LYASE-ACTIVATING ENZYME"/>
    <property type="match status" value="1"/>
</dbReference>
<gene>
    <name evidence="12" type="ORF">POBO1169_LOCUS1072</name>
    <name evidence="13" type="ORF">POBO1169_LOCUS1073</name>
</gene>
<dbReference type="InterPro" id="IPR007197">
    <property type="entry name" value="rSAM"/>
</dbReference>
<keyword evidence="3" id="KW-0004">4Fe-4S</keyword>
<dbReference type="Gene3D" id="3.20.20.70">
    <property type="entry name" value="Aldolase class I"/>
    <property type="match status" value="1"/>
</dbReference>
<organism evidence="12">
    <name type="scientific">Pyramimonas obovata</name>
    <dbReference type="NCBI Taxonomy" id="1411642"/>
    <lineage>
        <taxon>Eukaryota</taxon>
        <taxon>Viridiplantae</taxon>
        <taxon>Chlorophyta</taxon>
        <taxon>Pyramimonadophyceae</taxon>
        <taxon>Pyramimonadales</taxon>
        <taxon>Pyramimonadaceae</taxon>
        <taxon>Pyramimonas</taxon>
        <taxon>Pyramimonas incertae sedis</taxon>
    </lineage>
</organism>
<feature type="domain" description="Radical SAM core" evidence="11">
    <location>
        <begin position="174"/>
        <end position="398"/>
    </location>
</feature>
<keyword evidence="8" id="KW-0411">Iron-sulfur</keyword>
<keyword evidence="7" id="KW-0408">Iron</keyword>
<feature type="region of interest" description="Disordered" evidence="9">
    <location>
        <begin position="45"/>
        <end position="70"/>
    </location>
</feature>
<dbReference type="PROSITE" id="PS51918">
    <property type="entry name" value="RADICAL_SAM"/>
    <property type="match status" value="1"/>
</dbReference>
<dbReference type="CDD" id="cd01335">
    <property type="entry name" value="Radical_SAM"/>
    <property type="match status" value="1"/>
</dbReference>
<dbReference type="PROSITE" id="PS01087">
    <property type="entry name" value="RADICAL_ACTIVATING"/>
    <property type="match status" value="1"/>
</dbReference>
<keyword evidence="10" id="KW-0472">Membrane</keyword>
<evidence type="ECO:0000256" key="6">
    <source>
        <dbReference type="ARBA" id="ARBA00023002"/>
    </source>
</evidence>
<dbReference type="InterPro" id="IPR001989">
    <property type="entry name" value="Radical_activat_CS"/>
</dbReference>
<dbReference type="SUPFAM" id="SSF102114">
    <property type="entry name" value="Radical SAM enzymes"/>
    <property type="match status" value="1"/>
</dbReference>
<evidence type="ECO:0000259" key="11">
    <source>
        <dbReference type="PROSITE" id="PS51918"/>
    </source>
</evidence>
<evidence type="ECO:0000256" key="8">
    <source>
        <dbReference type="ARBA" id="ARBA00023014"/>
    </source>
</evidence>
<dbReference type="Pfam" id="PF04055">
    <property type="entry name" value="Radical_SAM"/>
    <property type="match status" value="1"/>
</dbReference>
<dbReference type="GO" id="GO:0046872">
    <property type="term" value="F:metal ion binding"/>
    <property type="evidence" value="ECO:0007669"/>
    <property type="project" value="UniProtKB-KW"/>
</dbReference>
<protein>
    <recommendedName>
        <fullName evidence="11">Radical SAM core domain-containing protein</fullName>
    </recommendedName>
</protein>
<dbReference type="InterPro" id="IPR034457">
    <property type="entry name" value="Organic_radical-activating"/>
</dbReference>